<dbReference type="AlphaFoldDB" id="A0A975J3E1"/>
<dbReference type="EMBL" id="CP073100">
    <property type="protein sequence ID" value="QUE53269.1"/>
    <property type="molecule type" value="Genomic_DNA"/>
</dbReference>
<evidence type="ECO:0000256" key="4">
    <source>
        <dbReference type="RuleBase" id="RU361187"/>
    </source>
</evidence>
<evidence type="ECO:0000256" key="5">
    <source>
        <dbReference type="SAM" id="SignalP"/>
    </source>
</evidence>
<dbReference type="Proteomes" id="UP000676169">
    <property type="component" value="Chromosome"/>
</dbReference>
<sequence>MRSSLVPVLVCSATAGLAVSSLSFAKETVGGNAMIRPAEVWKDTSGKPIDAHGGGVLFHNGTYYWYGEIKQGKTYLPKENASWGGTRVDVEGVSCYASKDLLNWESHGNVLPAVSGGDLDPKKVLERPKVIYNAKTKKFVMWFHSDSLDYAAARCGVAVSDKPTGPFTYVKSFRPDVGQWPQGVTEDQKKDTKAAWVRDHEAGQMARDLTVFVDDDGKGYLFAASEDNATMHISELTDDYLGTTGKYIRIFEGRSMEAPTVFKRDGKYHLIASGCTAWAPNAARSCVADSIWGPWTEIGNPCEGDKANITFESQGTYVLPVAGKPGSFIFMSDRWNKDNLPDSRYIWLPIAFNDKGHAVLRWQDAWKP</sequence>
<evidence type="ECO:0000313" key="6">
    <source>
        <dbReference type="EMBL" id="QUE53269.1"/>
    </source>
</evidence>
<keyword evidence="5" id="KW-0732">Signal</keyword>
<keyword evidence="3 4" id="KW-0326">Glycosidase</keyword>
<dbReference type="SUPFAM" id="SSF75005">
    <property type="entry name" value="Arabinanase/levansucrase/invertase"/>
    <property type="match status" value="1"/>
</dbReference>
<evidence type="ECO:0000313" key="7">
    <source>
        <dbReference type="Proteomes" id="UP000676169"/>
    </source>
</evidence>
<accession>A0A975J3E1</accession>
<dbReference type="PANTHER" id="PTHR22925">
    <property type="entry name" value="GLYCOSYL HYDROLASE 43 FAMILY MEMBER"/>
    <property type="match status" value="1"/>
</dbReference>
<name>A0A975J3E1_9BACT</name>
<evidence type="ECO:0000256" key="3">
    <source>
        <dbReference type="ARBA" id="ARBA00023295"/>
    </source>
</evidence>
<evidence type="ECO:0000256" key="2">
    <source>
        <dbReference type="ARBA" id="ARBA00022801"/>
    </source>
</evidence>
<feature type="chain" id="PRO_5037308619" evidence="5">
    <location>
        <begin position="26"/>
        <end position="368"/>
    </location>
</feature>
<evidence type="ECO:0000256" key="1">
    <source>
        <dbReference type="ARBA" id="ARBA00009865"/>
    </source>
</evidence>
<dbReference type="PANTHER" id="PTHR22925:SF3">
    <property type="entry name" value="GLYCOSYL HYDROLASE FAMILY PROTEIN 43"/>
    <property type="match status" value="1"/>
</dbReference>
<feature type="signal peptide" evidence="5">
    <location>
        <begin position="1"/>
        <end position="25"/>
    </location>
</feature>
<comment type="similarity">
    <text evidence="1 4">Belongs to the glycosyl hydrolase 43 family.</text>
</comment>
<reference evidence="6" key="1">
    <citation type="submission" date="2021-04" db="EMBL/GenBank/DDBJ databases">
        <title>Luteolibacter sp. 32A isolated from the skin of an Anderson's salamander (Ambystoma andersonii).</title>
        <authorList>
            <person name="Spergser J."/>
            <person name="Busse H.-J."/>
        </authorList>
    </citation>
    <scope>NUCLEOTIDE SEQUENCE</scope>
    <source>
        <strain evidence="6">32A</strain>
    </source>
</reference>
<protein>
    <submittedName>
        <fullName evidence="6">Family 43 glycosylhydrolase</fullName>
    </submittedName>
</protein>
<organism evidence="6 7">
    <name type="scientific">Luteolibacter ambystomatis</name>
    <dbReference type="NCBI Taxonomy" id="2824561"/>
    <lineage>
        <taxon>Bacteria</taxon>
        <taxon>Pseudomonadati</taxon>
        <taxon>Verrucomicrobiota</taxon>
        <taxon>Verrucomicrobiia</taxon>
        <taxon>Verrucomicrobiales</taxon>
        <taxon>Verrucomicrobiaceae</taxon>
        <taxon>Luteolibacter</taxon>
    </lineage>
</organism>
<dbReference type="Pfam" id="PF04616">
    <property type="entry name" value="Glyco_hydro_43"/>
    <property type="match status" value="1"/>
</dbReference>
<dbReference type="KEGG" id="lamb:KBB96_03210"/>
<gene>
    <name evidence="6" type="ORF">KBB96_03210</name>
</gene>
<proteinExistence type="inferred from homology"/>
<dbReference type="Gene3D" id="2.115.10.20">
    <property type="entry name" value="Glycosyl hydrolase domain, family 43"/>
    <property type="match status" value="1"/>
</dbReference>
<dbReference type="GO" id="GO:0005975">
    <property type="term" value="P:carbohydrate metabolic process"/>
    <property type="evidence" value="ECO:0007669"/>
    <property type="project" value="InterPro"/>
</dbReference>
<keyword evidence="2 4" id="KW-0378">Hydrolase</keyword>
<dbReference type="GO" id="GO:0004553">
    <property type="term" value="F:hydrolase activity, hydrolyzing O-glycosyl compounds"/>
    <property type="evidence" value="ECO:0007669"/>
    <property type="project" value="InterPro"/>
</dbReference>
<dbReference type="CDD" id="cd18825">
    <property type="entry name" value="GH43_CtGH43-like"/>
    <property type="match status" value="1"/>
</dbReference>
<dbReference type="InterPro" id="IPR023296">
    <property type="entry name" value="Glyco_hydro_beta-prop_sf"/>
</dbReference>
<keyword evidence="7" id="KW-1185">Reference proteome</keyword>
<dbReference type="InterPro" id="IPR006710">
    <property type="entry name" value="Glyco_hydro_43"/>
</dbReference>